<proteinExistence type="predicted"/>
<dbReference type="PANTHER" id="PTHR33264">
    <property type="entry name" value="EXPRESSED PROTEIN"/>
    <property type="match status" value="1"/>
</dbReference>
<dbReference type="PANTHER" id="PTHR33264:SF8">
    <property type="entry name" value="EXPRESSED PROTEIN"/>
    <property type="match status" value="1"/>
</dbReference>
<evidence type="ECO:0000313" key="1">
    <source>
        <dbReference type="EMBL" id="KAE8690563.1"/>
    </source>
</evidence>
<sequence>MAVNPFPLVFHRPRQKDHLEGQCRFGELCGRATAEGAAICCCCPLAIAKFLVLAIYKIPARLCHRAISKVQRRKGLIEPRNQQGGCGCDNRDFQIQPVERVEGSEESQKAVKELEKEMLQKFYGSRFWRSPNCQSRI</sequence>
<protein>
    <submittedName>
        <fullName evidence="1">Uncharacterized protein</fullName>
    </submittedName>
</protein>
<dbReference type="Proteomes" id="UP000436088">
    <property type="component" value="Unassembled WGS sequence"/>
</dbReference>
<keyword evidence="2" id="KW-1185">Reference proteome</keyword>
<comment type="caution">
    <text evidence="1">The sequence shown here is derived from an EMBL/GenBank/DDBJ whole genome shotgun (WGS) entry which is preliminary data.</text>
</comment>
<dbReference type="AlphaFoldDB" id="A0A6A2ZFT9"/>
<dbReference type="EMBL" id="VEPZ02001152">
    <property type="protein sequence ID" value="KAE8690563.1"/>
    <property type="molecule type" value="Genomic_DNA"/>
</dbReference>
<evidence type="ECO:0000313" key="2">
    <source>
        <dbReference type="Proteomes" id="UP000436088"/>
    </source>
</evidence>
<gene>
    <name evidence="1" type="ORF">F3Y22_tig00110895pilonHSYRG00843</name>
</gene>
<dbReference type="OrthoDB" id="994513at2759"/>
<name>A0A6A2ZFT9_HIBSY</name>
<accession>A0A6A2ZFT9</accession>
<organism evidence="1 2">
    <name type="scientific">Hibiscus syriacus</name>
    <name type="common">Rose of Sharon</name>
    <dbReference type="NCBI Taxonomy" id="106335"/>
    <lineage>
        <taxon>Eukaryota</taxon>
        <taxon>Viridiplantae</taxon>
        <taxon>Streptophyta</taxon>
        <taxon>Embryophyta</taxon>
        <taxon>Tracheophyta</taxon>
        <taxon>Spermatophyta</taxon>
        <taxon>Magnoliopsida</taxon>
        <taxon>eudicotyledons</taxon>
        <taxon>Gunneridae</taxon>
        <taxon>Pentapetalae</taxon>
        <taxon>rosids</taxon>
        <taxon>malvids</taxon>
        <taxon>Malvales</taxon>
        <taxon>Malvaceae</taxon>
        <taxon>Malvoideae</taxon>
        <taxon>Hibiscus</taxon>
    </lineage>
</organism>
<reference evidence="1" key="1">
    <citation type="submission" date="2019-09" db="EMBL/GenBank/DDBJ databases">
        <title>Draft genome information of white flower Hibiscus syriacus.</title>
        <authorList>
            <person name="Kim Y.-M."/>
        </authorList>
    </citation>
    <scope>NUCLEOTIDE SEQUENCE [LARGE SCALE GENOMIC DNA]</scope>
    <source>
        <strain evidence="1">YM2019G1</strain>
    </source>
</reference>